<accession>A0A0N4YZY3</accession>
<reference evidence="3" key="1">
    <citation type="submission" date="2017-02" db="UniProtKB">
        <authorList>
            <consortium name="WormBaseParasite"/>
        </authorList>
    </citation>
    <scope>IDENTIFICATION</scope>
</reference>
<feature type="compositionally biased region" description="Low complexity" evidence="1">
    <location>
        <begin position="88"/>
        <end position="110"/>
    </location>
</feature>
<evidence type="ECO:0000313" key="2">
    <source>
        <dbReference type="Proteomes" id="UP000038045"/>
    </source>
</evidence>
<keyword evidence="2" id="KW-1185">Reference proteome</keyword>
<dbReference type="WBParaSite" id="PTRK_0000001500.1">
    <property type="protein sequence ID" value="PTRK_0000001500.1"/>
    <property type="gene ID" value="PTRK_0000001500"/>
</dbReference>
<organism evidence="2 3">
    <name type="scientific">Parastrongyloides trichosuri</name>
    <name type="common">Possum-specific nematode worm</name>
    <dbReference type="NCBI Taxonomy" id="131310"/>
    <lineage>
        <taxon>Eukaryota</taxon>
        <taxon>Metazoa</taxon>
        <taxon>Ecdysozoa</taxon>
        <taxon>Nematoda</taxon>
        <taxon>Chromadorea</taxon>
        <taxon>Rhabditida</taxon>
        <taxon>Tylenchina</taxon>
        <taxon>Panagrolaimomorpha</taxon>
        <taxon>Strongyloidoidea</taxon>
        <taxon>Strongyloididae</taxon>
        <taxon>Parastrongyloides</taxon>
    </lineage>
</organism>
<dbReference type="Proteomes" id="UP000038045">
    <property type="component" value="Unplaced"/>
</dbReference>
<dbReference type="AlphaFoldDB" id="A0A0N4YZY3"/>
<name>A0A0N4YZY3_PARTI</name>
<feature type="region of interest" description="Disordered" evidence="1">
    <location>
        <begin position="84"/>
        <end position="130"/>
    </location>
</feature>
<protein>
    <submittedName>
        <fullName evidence="3">Calpain catalytic domain-containing protein</fullName>
    </submittedName>
</protein>
<proteinExistence type="predicted"/>
<evidence type="ECO:0000256" key="1">
    <source>
        <dbReference type="SAM" id="MobiDB-lite"/>
    </source>
</evidence>
<feature type="compositionally biased region" description="Polar residues" evidence="1">
    <location>
        <begin position="112"/>
        <end position="127"/>
    </location>
</feature>
<evidence type="ECO:0000313" key="3">
    <source>
        <dbReference type="WBParaSite" id="PTRK_0000001500.1"/>
    </source>
</evidence>
<sequence>PHHGGQRPVLCRQKPCCRWPTWRSSDFCTGTQRRTSAIWCVRYCRDLAQVWRIGRCAGPQEVVKYGINRTGETQVASVQTVQPNTGNVTVPSHVSPASPAQAPQQVARPSDANANPQQQHNTPSATPAMNDENKAMNVAALMIQTGSANNDDAMAFVNEYYADTVDYFKKRRPKAEILQDKNSYFSRWPVRRFVVDESSLKAKCENGLCAVYGLYDYTVSSPDRNKQSSGTSNFTYVLDLQDNYRIVHEDSEVVKPINAANNRNIATPDNQVWMVEKLSELAADFEEVAGPNYWLAKLYRALSENEDFCYGGFEGIKVEKIVAPPSALSEGGDSGMTDKKNTESLWDGSRKGAWASRGFHYQHLVTTLILIRQWAGILPSGSVVPEGFEDCVVELPDREIWIQAKSRKTGTFSETELKAVYASLTGKMSAVKGKRRISTAAVFEQPCPGIAPATADQIFDQSPPKLVIFSDPGAEATSLLLAELSVADIIAEGIVSGLYKLIAEVSQENASLAFDKRRRISTSEVERRIFERLEVEDPSAIDGALLSGALRPVDFRLCRKVFNRKNECLFLDTLMLRVLQRPEMVSGCR</sequence>